<dbReference type="CDD" id="cd14852">
    <property type="entry name" value="LD-carboxypeptidase"/>
    <property type="match status" value="1"/>
</dbReference>
<keyword evidence="3" id="KW-0645">Protease</keyword>
<dbReference type="EMBL" id="AMQS01000039">
    <property type="protein sequence ID" value="EKF50609.1"/>
    <property type="molecule type" value="Genomic_DNA"/>
</dbReference>
<dbReference type="SUPFAM" id="SSF55166">
    <property type="entry name" value="Hedgehog/DD-peptidase"/>
    <property type="match status" value="1"/>
</dbReference>
<dbReference type="GO" id="GO:0009002">
    <property type="term" value="F:serine-type D-Ala-D-Ala carboxypeptidase activity"/>
    <property type="evidence" value="ECO:0007669"/>
    <property type="project" value="UniProtKB-EC"/>
</dbReference>
<dbReference type="AlphaFoldDB" id="K2PKB2"/>
<name>K2PKB2_9LACT</name>
<evidence type="ECO:0000259" key="2">
    <source>
        <dbReference type="Pfam" id="PF02557"/>
    </source>
</evidence>
<dbReference type="InterPro" id="IPR003709">
    <property type="entry name" value="VanY-like_core_dom"/>
</dbReference>
<gene>
    <name evidence="3" type="ORF">C426_2045</name>
</gene>
<evidence type="ECO:0000256" key="1">
    <source>
        <dbReference type="SAM" id="Phobius"/>
    </source>
</evidence>
<keyword evidence="1" id="KW-0812">Transmembrane</keyword>
<dbReference type="Pfam" id="PF02557">
    <property type="entry name" value="VanY"/>
    <property type="match status" value="1"/>
</dbReference>
<dbReference type="eggNOG" id="COG1876">
    <property type="taxonomic scope" value="Bacteria"/>
</dbReference>
<dbReference type="InterPro" id="IPR058193">
    <property type="entry name" value="VanY/YodJ_core_dom"/>
</dbReference>
<dbReference type="Gene3D" id="3.30.1380.10">
    <property type="match status" value="1"/>
</dbReference>
<dbReference type="Proteomes" id="UP000006787">
    <property type="component" value="Unassembled WGS sequence"/>
</dbReference>
<accession>K2PKB2</accession>
<keyword evidence="3" id="KW-0121">Carboxypeptidase</keyword>
<dbReference type="EC" id="3.4.16.4" evidence="3"/>
<dbReference type="RefSeq" id="WP_003136672.1">
    <property type="nucleotide sequence ID" value="NZ_AMQS01000039.1"/>
</dbReference>
<organism evidence="3 4">
    <name type="scientific">Lactococcus garvieae DCC43</name>
    <dbReference type="NCBI Taxonomy" id="1231377"/>
    <lineage>
        <taxon>Bacteria</taxon>
        <taxon>Bacillati</taxon>
        <taxon>Bacillota</taxon>
        <taxon>Bacilli</taxon>
        <taxon>Lactobacillales</taxon>
        <taxon>Streptococcaceae</taxon>
        <taxon>Lactococcus</taxon>
    </lineage>
</organism>
<feature type="domain" description="D-alanyl-D-alanine carboxypeptidase-like core" evidence="2">
    <location>
        <begin position="101"/>
        <end position="217"/>
    </location>
</feature>
<sequence>MLRKNKARKRKDYLVILPLILIIIAVLGFHSFYNRPIAETSAARKAVVQEEVVKQEKVTTETVNLSDIVDTKNLQLVNSDYAFDSAEVEQNLASSSNGLLLRADVLSAVSGLLNDTRNTVGGELVLNSGYRSADEQSQLYLNTADKSYVQKPGHSEHETALAADIAIQNVANVENSPQSKYLIENAWKYGFILRYPGDKTQVTRIANEPWHFRYVGKIHAQYMSEHHLVLEEYINMLKKSGGYNFNKDGQSYTVRYEIPTNNQLQLPHDEEYEISSDNTGGYVITSWKAME</sequence>
<proteinExistence type="predicted"/>
<keyword evidence="3" id="KW-0378">Hydrolase</keyword>
<dbReference type="InterPro" id="IPR052179">
    <property type="entry name" value="DD-CPase-like"/>
</dbReference>
<comment type="caution">
    <text evidence="3">The sequence shown here is derived from an EMBL/GenBank/DDBJ whole genome shotgun (WGS) entry which is preliminary data.</text>
</comment>
<dbReference type="PANTHER" id="PTHR34385:SF1">
    <property type="entry name" value="PEPTIDOGLYCAN L-ALANYL-D-GLUTAMATE ENDOPEPTIDASE CWLK"/>
    <property type="match status" value="1"/>
</dbReference>
<evidence type="ECO:0000313" key="4">
    <source>
        <dbReference type="Proteomes" id="UP000006787"/>
    </source>
</evidence>
<evidence type="ECO:0000313" key="3">
    <source>
        <dbReference type="EMBL" id="EKF50609.1"/>
    </source>
</evidence>
<keyword evidence="1" id="KW-0472">Membrane</keyword>
<keyword evidence="1" id="KW-1133">Transmembrane helix</keyword>
<dbReference type="PATRIC" id="fig|1231377.3.peg.2026"/>
<feature type="transmembrane region" description="Helical" evidence="1">
    <location>
        <begin position="12"/>
        <end position="33"/>
    </location>
</feature>
<reference evidence="3 4" key="1">
    <citation type="journal article" date="2012" name="J. Bacteriol.">
        <title>Genome Sequence of the Bacteriocin-Producing Strain Lactococcus garvieae DCC43.</title>
        <authorList>
            <person name="Gabrielsen C."/>
            <person name="Brede D.A."/>
            <person name="Hernandez P.E."/>
            <person name="Nes I.F."/>
            <person name="Diep D.B."/>
        </authorList>
    </citation>
    <scope>NUCLEOTIDE SEQUENCE [LARGE SCALE GENOMIC DNA]</scope>
    <source>
        <strain evidence="3 4">DCC43</strain>
    </source>
</reference>
<dbReference type="InterPro" id="IPR009045">
    <property type="entry name" value="Zn_M74/Hedgehog-like"/>
</dbReference>
<dbReference type="PANTHER" id="PTHR34385">
    <property type="entry name" value="D-ALANYL-D-ALANINE CARBOXYPEPTIDASE"/>
    <property type="match status" value="1"/>
</dbReference>
<dbReference type="GO" id="GO:0006508">
    <property type="term" value="P:proteolysis"/>
    <property type="evidence" value="ECO:0007669"/>
    <property type="project" value="InterPro"/>
</dbReference>
<protein>
    <submittedName>
        <fullName evidence="3">D-alanyl-D-alanine carboxypeptidase</fullName>
        <ecNumber evidence="3">3.4.16.4</ecNumber>
    </submittedName>
</protein>
<dbReference type="Gene3D" id="3.30.200.180">
    <property type="match status" value="1"/>
</dbReference>